<dbReference type="GO" id="GO:0008168">
    <property type="term" value="F:methyltransferase activity"/>
    <property type="evidence" value="ECO:0007669"/>
    <property type="project" value="UniProtKB-KW"/>
</dbReference>
<comment type="caution">
    <text evidence="3">The sequence shown here is derived from an EMBL/GenBank/DDBJ whole genome shotgun (WGS) entry which is preliminary data.</text>
</comment>
<evidence type="ECO:0000256" key="1">
    <source>
        <dbReference type="ARBA" id="ARBA00022679"/>
    </source>
</evidence>
<protein>
    <submittedName>
        <fullName evidence="3">Class I SAM-dependent methyltransferase</fullName>
    </submittedName>
</protein>
<dbReference type="PANTHER" id="PTHR43861">
    <property type="entry name" value="TRANS-ACONITATE 2-METHYLTRANSFERASE-RELATED"/>
    <property type="match status" value="1"/>
</dbReference>
<name>A0A9C9NI34_9HYPH</name>
<dbReference type="SUPFAM" id="SSF53335">
    <property type="entry name" value="S-adenosyl-L-methionine-dependent methyltransferases"/>
    <property type="match status" value="1"/>
</dbReference>
<feature type="domain" description="Methyltransferase" evidence="2">
    <location>
        <begin position="29"/>
        <end position="124"/>
    </location>
</feature>
<dbReference type="AlphaFoldDB" id="A0A9C9NI34"/>
<dbReference type="Gene3D" id="3.40.50.150">
    <property type="entry name" value="Vaccinia Virus protein VP39"/>
    <property type="match status" value="1"/>
</dbReference>
<reference evidence="3" key="1">
    <citation type="journal article" date="2020" name="mSystems">
        <title>Genome- and Community-Level Interaction Insights into Carbon Utilization and Element Cycling Functions of Hydrothermarchaeota in Hydrothermal Sediment.</title>
        <authorList>
            <person name="Zhou Z."/>
            <person name="Liu Y."/>
            <person name="Xu W."/>
            <person name="Pan J."/>
            <person name="Luo Z.H."/>
            <person name="Li M."/>
        </authorList>
    </citation>
    <scope>NUCLEOTIDE SEQUENCE</scope>
    <source>
        <strain evidence="3">HyVt-347</strain>
    </source>
</reference>
<dbReference type="EMBL" id="DRGN01000220">
    <property type="protein sequence ID" value="HEU01723.1"/>
    <property type="molecule type" value="Genomic_DNA"/>
</dbReference>
<organism evidence="3 4">
    <name type="scientific">Aurantimonas coralicida</name>
    <dbReference type="NCBI Taxonomy" id="182270"/>
    <lineage>
        <taxon>Bacteria</taxon>
        <taxon>Pseudomonadati</taxon>
        <taxon>Pseudomonadota</taxon>
        <taxon>Alphaproteobacteria</taxon>
        <taxon>Hyphomicrobiales</taxon>
        <taxon>Aurantimonadaceae</taxon>
        <taxon>Aurantimonas</taxon>
    </lineage>
</organism>
<gene>
    <name evidence="3" type="ORF">ENH89_15635</name>
</gene>
<evidence type="ECO:0000313" key="3">
    <source>
        <dbReference type="EMBL" id="HEU01723.1"/>
    </source>
</evidence>
<evidence type="ECO:0000313" key="4">
    <source>
        <dbReference type="Proteomes" id="UP000885680"/>
    </source>
</evidence>
<dbReference type="GO" id="GO:0032259">
    <property type="term" value="P:methylation"/>
    <property type="evidence" value="ECO:0007669"/>
    <property type="project" value="UniProtKB-KW"/>
</dbReference>
<keyword evidence="3" id="KW-0489">Methyltransferase</keyword>
<dbReference type="InterPro" id="IPR041698">
    <property type="entry name" value="Methyltransf_25"/>
</dbReference>
<dbReference type="Proteomes" id="UP000885680">
    <property type="component" value="Unassembled WGS sequence"/>
</dbReference>
<sequence length="188" mass="20612">MPDNAWWSALWPDPDGIVRTLGIGAGMTVVDLCCGDGYFTAPVAELVNGNVYALDIDPEMLSQARSEVARRGASATEWFCADARDIAELIPHEIDYVLIANTFHGVPDKTALAEGVAQVLRPGGRFAIVNWHPLPREQTTVLDKPRGPKSEMRMSTEQVRAVVEPAGFQLADLVELPPYHYGAIFRKP</sequence>
<dbReference type="InterPro" id="IPR029063">
    <property type="entry name" value="SAM-dependent_MTases_sf"/>
</dbReference>
<keyword evidence="1" id="KW-0808">Transferase</keyword>
<dbReference type="Pfam" id="PF13649">
    <property type="entry name" value="Methyltransf_25"/>
    <property type="match status" value="1"/>
</dbReference>
<accession>A0A9C9NI34</accession>
<dbReference type="CDD" id="cd02440">
    <property type="entry name" value="AdoMet_MTases"/>
    <property type="match status" value="1"/>
</dbReference>
<proteinExistence type="predicted"/>
<evidence type="ECO:0000259" key="2">
    <source>
        <dbReference type="Pfam" id="PF13649"/>
    </source>
</evidence>